<feature type="transmembrane region" description="Helical" evidence="3">
    <location>
        <begin position="84"/>
        <end position="102"/>
    </location>
</feature>
<evidence type="ECO:0000256" key="3">
    <source>
        <dbReference type="SAM" id="Phobius"/>
    </source>
</evidence>
<name>A0A1Y1UW20_9FUNG</name>
<comment type="caution">
    <text evidence="4">The sequence shown here is derived from an EMBL/GenBank/DDBJ whole genome shotgun (WGS) entry which is preliminary data.</text>
</comment>
<evidence type="ECO:0000256" key="2">
    <source>
        <dbReference type="SAM" id="MobiDB-lite"/>
    </source>
</evidence>
<feature type="region of interest" description="Disordered" evidence="2">
    <location>
        <begin position="386"/>
        <end position="412"/>
    </location>
</feature>
<keyword evidence="3" id="KW-1133">Transmembrane helix</keyword>
<accession>A0A1Y1UW20</accession>
<dbReference type="OrthoDB" id="2159135at2759"/>
<dbReference type="Proteomes" id="UP000193719">
    <property type="component" value="Unassembled WGS sequence"/>
</dbReference>
<feature type="transmembrane region" description="Helical" evidence="3">
    <location>
        <begin position="167"/>
        <end position="188"/>
    </location>
</feature>
<keyword evidence="3" id="KW-0812">Transmembrane</keyword>
<feature type="coiled-coil region" evidence="1">
    <location>
        <begin position="246"/>
        <end position="280"/>
    </location>
</feature>
<keyword evidence="5" id="KW-1185">Reference proteome</keyword>
<proteinExistence type="predicted"/>
<organism evidence="4 5">
    <name type="scientific">Piromyces finnis</name>
    <dbReference type="NCBI Taxonomy" id="1754191"/>
    <lineage>
        <taxon>Eukaryota</taxon>
        <taxon>Fungi</taxon>
        <taxon>Fungi incertae sedis</taxon>
        <taxon>Chytridiomycota</taxon>
        <taxon>Chytridiomycota incertae sedis</taxon>
        <taxon>Neocallimastigomycetes</taxon>
        <taxon>Neocallimastigales</taxon>
        <taxon>Neocallimastigaceae</taxon>
        <taxon>Piromyces</taxon>
    </lineage>
</organism>
<feature type="transmembrane region" description="Helical" evidence="3">
    <location>
        <begin position="46"/>
        <end position="64"/>
    </location>
</feature>
<reference evidence="4 5" key="1">
    <citation type="submission" date="2016-08" db="EMBL/GenBank/DDBJ databases">
        <title>Genomes of anaerobic fungi encode conserved fungal cellulosomes for biomass hydrolysis.</title>
        <authorList>
            <consortium name="DOE Joint Genome Institute"/>
            <person name="Haitjema C.H."/>
            <person name="Gilmore S.P."/>
            <person name="Henske J.K."/>
            <person name="Solomon K.V."/>
            <person name="De Groot R."/>
            <person name="Kuo A."/>
            <person name="Mondo S.J."/>
            <person name="Salamov A.A."/>
            <person name="Labutti K."/>
            <person name="Zhao Z."/>
            <person name="Chiniquy J."/>
            <person name="Barry K."/>
            <person name="Brewer H.M."/>
            <person name="Purvine S.O."/>
            <person name="Wright A.T."/>
            <person name="Boxma B."/>
            <person name="Van Alen T."/>
            <person name="Hackstein J.H."/>
            <person name="Baker S.E."/>
            <person name="Grigoriev I.V."/>
            <person name="O'Malley M.A."/>
        </authorList>
    </citation>
    <scope>NUCLEOTIDE SEQUENCE [LARGE SCALE GENOMIC DNA]</scope>
    <source>
        <strain evidence="5">finn</strain>
    </source>
</reference>
<dbReference type="EMBL" id="MCFH01000067">
    <property type="protein sequence ID" value="ORX42277.1"/>
    <property type="molecule type" value="Genomic_DNA"/>
</dbReference>
<evidence type="ECO:0000313" key="4">
    <source>
        <dbReference type="EMBL" id="ORX42277.1"/>
    </source>
</evidence>
<dbReference type="AlphaFoldDB" id="A0A1Y1UW20"/>
<feature type="transmembrane region" description="Helical" evidence="3">
    <location>
        <begin position="114"/>
        <end position="132"/>
    </location>
</feature>
<keyword evidence="1" id="KW-0175">Coiled coil</keyword>
<evidence type="ECO:0000256" key="1">
    <source>
        <dbReference type="SAM" id="Coils"/>
    </source>
</evidence>
<feature type="region of interest" description="Disordered" evidence="2">
    <location>
        <begin position="466"/>
        <end position="496"/>
    </location>
</feature>
<feature type="transmembrane region" description="Helical" evidence="3">
    <location>
        <begin position="200"/>
        <end position="220"/>
    </location>
</feature>
<dbReference type="STRING" id="1754191.A0A1Y1UW20"/>
<evidence type="ECO:0000313" key="5">
    <source>
        <dbReference type="Proteomes" id="UP000193719"/>
    </source>
</evidence>
<reference evidence="4 5" key="2">
    <citation type="submission" date="2016-08" db="EMBL/GenBank/DDBJ databases">
        <title>Pervasive Adenine N6-methylation of Active Genes in Fungi.</title>
        <authorList>
            <consortium name="DOE Joint Genome Institute"/>
            <person name="Mondo S.J."/>
            <person name="Dannebaum R.O."/>
            <person name="Kuo R.C."/>
            <person name="Labutti K."/>
            <person name="Haridas S."/>
            <person name="Kuo A."/>
            <person name="Salamov A."/>
            <person name="Ahrendt S.R."/>
            <person name="Lipzen A."/>
            <person name="Sullivan W."/>
            <person name="Andreopoulos W.B."/>
            <person name="Clum A."/>
            <person name="Lindquist E."/>
            <person name="Daum C."/>
            <person name="Ramamoorthy G.K."/>
            <person name="Gryganskyi A."/>
            <person name="Culley D."/>
            <person name="Magnuson J.K."/>
            <person name="James T.Y."/>
            <person name="O'Malley M.A."/>
            <person name="Stajich J.E."/>
            <person name="Spatafora J.W."/>
            <person name="Visel A."/>
            <person name="Grigoriev I.V."/>
        </authorList>
    </citation>
    <scope>NUCLEOTIDE SEQUENCE [LARGE SCALE GENOMIC DNA]</scope>
    <source>
        <strain evidence="5">finn</strain>
    </source>
</reference>
<protein>
    <submittedName>
        <fullName evidence="4">Uncharacterized protein</fullName>
    </submittedName>
</protein>
<sequence length="507" mass="58721">MDASSVFKALVKAINNAQYFTPIFSWVIITYTFLSIGKKRDNSWKYLFLTTSSVFIATFCDILYNVSTNIGINNGFILLTWVEGIFWTLSEWGFIYIILLRIKMYIPNLNKTRWMITMGAILIYNLVIRFRLMYLDYSMKLSKIVDYNDPKNDERVYTKNKDMTYRLLYFPLGLICFIFIGYSIKKFVKEKNKKYRSIPTIFLHNTLFRMSLGIAVIVHFPSEGICGFIRNVLWRIEENLGLVFLIDILLLQMDQDNNKMKKQEEEIKKLKQQMENYGISIRNDDEQEASSISKNKYNSPLDYVYHLTSINHNDHQEIEKSLISPVSLKPNSNPFNNNNINQYGNSQGFLPYLNPSENHVLNSNEAKAIIKNGPLNENNYNFLSLSSPEKPLKSDKRKNSNPSYYMTKPPESLSINNGYKKYNHSNPIFDNEDDDPNYHVHSVLLGNKVYNKLPLAPSPIMTTKTPTTSKYLSTSPISENESFNRSTSMLLSPTKNPGNIIMESNLL</sequence>
<keyword evidence="3" id="KW-0472">Membrane</keyword>
<feature type="transmembrane region" description="Helical" evidence="3">
    <location>
        <begin position="17"/>
        <end position="34"/>
    </location>
</feature>
<gene>
    <name evidence="4" type="ORF">BCR36DRAFT_464119</name>
</gene>